<dbReference type="OrthoDB" id="10410339at2759"/>
<protein>
    <submittedName>
        <fullName evidence="1">Uncharacterized protein</fullName>
    </submittedName>
</protein>
<reference evidence="1" key="1">
    <citation type="submission" date="2021-01" db="EMBL/GenBank/DDBJ databases">
        <authorList>
            <consortium name="Genoscope - CEA"/>
            <person name="William W."/>
        </authorList>
    </citation>
    <scope>NUCLEOTIDE SEQUENCE</scope>
</reference>
<comment type="caution">
    <text evidence="1">The sequence shown here is derived from an EMBL/GenBank/DDBJ whole genome shotgun (WGS) entry which is preliminary data.</text>
</comment>
<dbReference type="OMA" id="VVCNFED"/>
<dbReference type="AlphaFoldDB" id="A0A8S1TMY1"/>
<gene>
    <name evidence="1" type="ORF">POCTA_138.1.T0300269</name>
</gene>
<dbReference type="Proteomes" id="UP000683925">
    <property type="component" value="Unassembled WGS sequence"/>
</dbReference>
<organism evidence="1 2">
    <name type="scientific">Paramecium octaurelia</name>
    <dbReference type="NCBI Taxonomy" id="43137"/>
    <lineage>
        <taxon>Eukaryota</taxon>
        <taxon>Sar</taxon>
        <taxon>Alveolata</taxon>
        <taxon>Ciliophora</taxon>
        <taxon>Intramacronucleata</taxon>
        <taxon>Oligohymenophorea</taxon>
        <taxon>Peniculida</taxon>
        <taxon>Parameciidae</taxon>
        <taxon>Paramecium</taxon>
    </lineage>
</organism>
<evidence type="ECO:0000313" key="1">
    <source>
        <dbReference type="EMBL" id="CAD8155371.1"/>
    </source>
</evidence>
<accession>A0A8S1TMY1</accession>
<name>A0A8S1TMY1_PAROT</name>
<keyword evidence="2" id="KW-1185">Reference proteome</keyword>
<dbReference type="EMBL" id="CAJJDP010000030">
    <property type="protein sequence ID" value="CAD8155371.1"/>
    <property type="molecule type" value="Genomic_DNA"/>
</dbReference>
<proteinExistence type="predicted"/>
<sequence length="100" mass="11701">MNQQITQDPFQNYLNQFNQQNNNTRIVIKEQTSQNNQVQQDRGGLSNLTAYQKVFKTAEDGTVTCNYEDVKKYMQSETRTEIIPKTNTGIKRIVEIEHKM</sequence>
<evidence type="ECO:0000313" key="2">
    <source>
        <dbReference type="Proteomes" id="UP000683925"/>
    </source>
</evidence>